<comment type="function">
    <text evidence="7">Cell signaling peptide that may regulate plant stress, growth, and development. Mediates a rapid alkalinization of extracellular space by mediating a transient increase in the cytoplasmic Ca(2+) concentration leading to a calcium-dependent signaling events through a cell surface receptor and a concomitant activation of some intracellular mitogen-activated protein kinases.</text>
</comment>
<evidence type="ECO:0000256" key="2">
    <source>
        <dbReference type="ARBA" id="ARBA00009178"/>
    </source>
</evidence>
<comment type="similarity">
    <text evidence="2">Belongs to the plant rapid alkalinization factor (RALF) family.</text>
</comment>
<dbReference type="PANTHER" id="PTHR34270">
    <property type="entry name" value="PROTEIN RALF-LIKE 15-RELATED"/>
    <property type="match status" value="1"/>
</dbReference>
<protein>
    <recommendedName>
        <fullName evidence="10">Rapid ALkalinization Factor</fullName>
    </recommendedName>
</protein>
<evidence type="ECO:0000256" key="1">
    <source>
        <dbReference type="ARBA" id="ARBA00004613"/>
    </source>
</evidence>
<comment type="subcellular location">
    <subcellularLocation>
        <location evidence="1">Secreted</location>
    </subcellularLocation>
</comment>
<sequence length="155" mass="16254">MKINVCEGEGRGPIFGEALLNPYQFVTLGLPKIPKPDPPALAGAVLLVRLVSDLQVVTPVFVVPSIDPSPFPTMSKTLMVVGLTMMVICACFEDAAGQPSSPTIGYGAVGSGGSPGCSAKNPQECNKVPANPYQRGCEKENHCRDGGRKLLEEGI</sequence>
<accession>A0A5N5KIC9</accession>
<comment type="caution">
    <text evidence="8">The sequence shown here is derived from an EMBL/GenBank/DDBJ whole genome shotgun (WGS) entry which is preliminary data.</text>
</comment>
<evidence type="ECO:0000256" key="7">
    <source>
        <dbReference type="ARBA" id="ARBA00037228"/>
    </source>
</evidence>
<dbReference type="InterPro" id="IPR008801">
    <property type="entry name" value="RALF"/>
</dbReference>
<dbReference type="AlphaFoldDB" id="A0A5N5KIC9"/>
<dbReference type="PANTHER" id="PTHR34270:SF3">
    <property type="entry name" value="PROTEIN RALF-LIKE 16-RELATED"/>
    <property type="match status" value="1"/>
</dbReference>
<keyword evidence="9" id="KW-1185">Reference proteome</keyword>
<dbReference type="GO" id="GO:0005576">
    <property type="term" value="C:extracellular region"/>
    <property type="evidence" value="ECO:0007669"/>
    <property type="project" value="UniProtKB-SubCell"/>
</dbReference>
<name>A0A5N5KIC9_9ROSI</name>
<evidence type="ECO:0008006" key="10">
    <source>
        <dbReference type="Google" id="ProtNLM"/>
    </source>
</evidence>
<organism evidence="8 9">
    <name type="scientific">Salix brachista</name>
    <dbReference type="NCBI Taxonomy" id="2182728"/>
    <lineage>
        <taxon>Eukaryota</taxon>
        <taxon>Viridiplantae</taxon>
        <taxon>Streptophyta</taxon>
        <taxon>Embryophyta</taxon>
        <taxon>Tracheophyta</taxon>
        <taxon>Spermatophyta</taxon>
        <taxon>Magnoliopsida</taxon>
        <taxon>eudicotyledons</taxon>
        <taxon>Gunneridae</taxon>
        <taxon>Pentapetalae</taxon>
        <taxon>rosids</taxon>
        <taxon>fabids</taxon>
        <taxon>Malpighiales</taxon>
        <taxon>Salicaceae</taxon>
        <taxon>Saliceae</taxon>
        <taxon>Salix</taxon>
    </lineage>
</organism>
<reference evidence="9" key="1">
    <citation type="journal article" date="2019" name="Gigascience">
        <title>De novo genome assembly of the endangered Acer yangbiense, a plant species with extremely small populations endemic to Yunnan Province, China.</title>
        <authorList>
            <person name="Yang J."/>
            <person name="Wariss H.M."/>
            <person name="Tao L."/>
            <person name="Zhang R."/>
            <person name="Yun Q."/>
            <person name="Hollingsworth P."/>
            <person name="Dao Z."/>
            <person name="Luo G."/>
            <person name="Guo H."/>
            <person name="Ma Y."/>
            <person name="Sun W."/>
        </authorList>
    </citation>
    <scope>NUCLEOTIDE SEQUENCE [LARGE SCALE GENOMIC DNA]</scope>
    <source>
        <strain evidence="9">cv. br00</strain>
    </source>
</reference>
<keyword evidence="5" id="KW-0732">Signal</keyword>
<evidence type="ECO:0000256" key="6">
    <source>
        <dbReference type="ARBA" id="ARBA00023157"/>
    </source>
</evidence>
<evidence type="ECO:0000313" key="8">
    <source>
        <dbReference type="EMBL" id="KAB5530133.1"/>
    </source>
</evidence>
<keyword evidence="3" id="KW-0964">Secreted</keyword>
<evidence type="ECO:0000256" key="3">
    <source>
        <dbReference type="ARBA" id="ARBA00022525"/>
    </source>
</evidence>
<keyword evidence="4" id="KW-0372">Hormone</keyword>
<proteinExistence type="inferred from homology"/>
<dbReference type="Pfam" id="PF05498">
    <property type="entry name" value="RALF"/>
    <property type="match status" value="1"/>
</dbReference>
<dbReference type="GO" id="GO:0005179">
    <property type="term" value="F:hormone activity"/>
    <property type="evidence" value="ECO:0007669"/>
    <property type="project" value="UniProtKB-KW"/>
</dbReference>
<dbReference type="GO" id="GO:0040008">
    <property type="term" value="P:regulation of growth"/>
    <property type="evidence" value="ECO:0007669"/>
    <property type="project" value="UniProtKB-ARBA"/>
</dbReference>
<dbReference type="EMBL" id="VDCV01000013">
    <property type="protein sequence ID" value="KAB5530133.1"/>
    <property type="molecule type" value="Genomic_DNA"/>
</dbReference>
<evidence type="ECO:0000256" key="5">
    <source>
        <dbReference type="ARBA" id="ARBA00022729"/>
    </source>
</evidence>
<evidence type="ECO:0000313" key="9">
    <source>
        <dbReference type="Proteomes" id="UP000326939"/>
    </source>
</evidence>
<dbReference type="Proteomes" id="UP000326939">
    <property type="component" value="Chromosome 13"/>
</dbReference>
<gene>
    <name evidence="8" type="ORF">DKX38_020214</name>
</gene>
<evidence type="ECO:0000256" key="4">
    <source>
        <dbReference type="ARBA" id="ARBA00022702"/>
    </source>
</evidence>
<keyword evidence="6" id="KW-1015">Disulfide bond</keyword>